<dbReference type="GO" id="GO:0046872">
    <property type="term" value="F:metal ion binding"/>
    <property type="evidence" value="ECO:0007669"/>
    <property type="project" value="TreeGrafter"/>
</dbReference>
<dbReference type="Pfam" id="PF01928">
    <property type="entry name" value="CYTH"/>
    <property type="match status" value="1"/>
</dbReference>
<feature type="domain" description="CHAD" evidence="2">
    <location>
        <begin position="232"/>
        <end position="512"/>
    </location>
</feature>
<evidence type="ECO:0000313" key="4">
    <source>
        <dbReference type="Proteomes" id="UP000000366"/>
    </source>
</evidence>
<dbReference type="InterPro" id="IPR039013">
    <property type="entry name" value="YgiF"/>
</dbReference>
<dbReference type="InterPro" id="IPR033469">
    <property type="entry name" value="CYTH-like_dom_sf"/>
</dbReference>
<dbReference type="AlphaFoldDB" id="A2SEY1"/>
<dbReference type="PROSITE" id="PS51707">
    <property type="entry name" value="CYTH"/>
    <property type="match status" value="1"/>
</dbReference>
<dbReference type="GO" id="GO:0050355">
    <property type="term" value="F:inorganic triphosphate phosphatase activity"/>
    <property type="evidence" value="ECO:0007669"/>
    <property type="project" value="InterPro"/>
</dbReference>
<dbReference type="Gene3D" id="2.40.320.10">
    <property type="entry name" value="Hypothetical Protein Pfu-838710-001"/>
    <property type="match status" value="1"/>
</dbReference>
<dbReference type="eggNOG" id="COG5607">
    <property type="taxonomic scope" value="Bacteria"/>
</dbReference>
<dbReference type="RefSeq" id="WP_011828757.1">
    <property type="nucleotide sequence ID" value="NC_008825.1"/>
</dbReference>
<dbReference type="Gene3D" id="1.40.20.10">
    <property type="entry name" value="CHAD domain"/>
    <property type="match status" value="1"/>
</dbReference>
<accession>A2SEY1</accession>
<organism evidence="3 4">
    <name type="scientific">Methylibium petroleiphilum (strain ATCC BAA-1232 / LMG 22953 / PM1)</name>
    <dbReference type="NCBI Taxonomy" id="420662"/>
    <lineage>
        <taxon>Bacteria</taxon>
        <taxon>Pseudomonadati</taxon>
        <taxon>Pseudomonadota</taxon>
        <taxon>Betaproteobacteria</taxon>
        <taxon>Burkholderiales</taxon>
        <taxon>Sphaerotilaceae</taxon>
        <taxon>Methylibium</taxon>
    </lineage>
</organism>
<dbReference type="InterPro" id="IPR038186">
    <property type="entry name" value="CHAD_dom_sf"/>
</dbReference>
<dbReference type="STRING" id="420662.Mpe_A1159"/>
<dbReference type="KEGG" id="mpt:Mpe_A1159"/>
<dbReference type="PANTHER" id="PTHR39569:SF1">
    <property type="entry name" value="INORGANIC TRIPHOSPHATASE"/>
    <property type="match status" value="1"/>
</dbReference>
<evidence type="ECO:0000313" key="3">
    <source>
        <dbReference type="EMBL" id="ABM94120.1"/>
    </source>
</evidence>
<dbReference type="PROSITE" id="PS51708">
    <property type="entry name" value="CHAD"/>
    <property type="match status" value="1"/>
</dbReference>
<sequence>MTEIELKLQVPAVALAAVERAVATPAAVRTRLQAVYFDTPDRRLAAAGIALRLRKEGRHWVQTLKAGPAHGMARGEHNVPLVVPAGQVPQEADPARHAGTPPHAALSAALAPRDGEAQAPALVAQYRTDIRRLHRPLRSRDGTVELALDRGEIVARGADGVERRWPVCELEVELLRGAPQAVVEVARRLALRHGLWLDVRTKAERGDRLARGLSPGEPVPAVKAEPLRLRKDMPARDAWDAVLRNVLAQATPNWSEIAAGSSAAEPVHQLRVALRRLRSAQRCFEGWPGVPPVPAWADAGAALFRELGRARDAEVLRGGLQREVDAALVALGEAPLALPAAADPPRWTDAERTRHGAVWFDLLAELARPAAPVTPAADEAVSPALPALASQRLQAWHAQALRDAKRFDTLSDEARHRLRKRLKRLRYTIEFTAGLFQRRAVERYLDALREAQEHLGEFNDVCVALAAYRPLVPQQPQTWFALGWLAARREATLAACSRSLKRLRKARPFWPD</sequence>
<name>A2SEY1_METPP</name>
<feature type="domain" description="CYTH" evidence="1">
    <location>
        <begin position="1"/>
        <end position="213"/>
    </location>
</feature>
<evidence type="ECO:0000259" key="1">
    <source>
        <dbReference type="PROSITE" id="PS51707"/>
    </source>
</evidence>
<dbReference type="eggNOG" id="COG3025">
    <property type="taxonomic scope" value="Bacteria"/>
</dbReference>
<gene>
    <name evidence="3" type="ordered locus">Mpe_A1159</name>
</gene>
<dbReference type="SUPFAM" id="SSF55154">
    <property type="entry name" value="CYTH-like phosphatases"/>
    <property type="match status" value="1"/>
</dbReference>
<protein>
    <submittedName>
        <fullName evidence="3">Adenylate cyclase</fullName>
    </submittedName>
</protein>
<dbReference type="SMART" id="SM01118">
    <property type="entry name" value="CYTH"/>
    <property type="match status" value="1"/>
</dbReference>
<dbReference type="InterPro" id="IPR023577">
    <property type="entry name" value="CYTH_domain"/>
</dbReference>
<dbReference type="Proteomes" id="UP000000366">
    <property type="component" value="Chromosome"/>
</dbReference>
<dbReference type="SMART" id="SM00880">
    <property type="entry name" value="CHAD"/>
    <property type="match status" value="1"/>
</dbReference>
<dbReference type="PANTHER" id="PTHR39569">
    <property type="entry name" value="INORGANIC TRIPHOSPHATASE"/>
    <property type="match status" value="1"/>
</dbReference>
<dbReference type="HOGENOM" id="CLU_040400_3_1_4"/>
<dbReference type="CDD" id="cd07756">
    <property type="entry name" value="CYTH-like_Pase_CHAD"/>
    <property type="match status" value="1"/>
</dbReference>
<proteinExistence type="predicted"/>
<evidence type="ECO:0000259" key="2">
    <source>
        <dbReference type="PROSITE" id="PS51708"/>
    </source>
</evidence>
<dbReference type="EMBL" id="CP000555">
    <property type="protein sequence ID" value="ABM94120.1"/>
    <property type="molecule type" value="Genomic_DNA"/>
</dbReference>
<reference evidence="3 4" key="1">
    <citation type="journal article" date="2007" name="J. Bacteriol.">
        <title>Whole-genome analysis of the methyl tert-butyl ether-degrading beta-proteobacterium Methylibium petroleiphilum PM1.</title>
        <authorList>
            <person name="Kane S.R."/>
            <person name="Chakicherla A.Y."/>
            <person name="Chain P.S.G."/>
            <person name="Schmidt R."/>
            <person name="Shin M.W."/>
            <person name="Legler T.C."/>
            <person name="Scow K.M."/>
            <person name="Larimer F.W."/>
            <person name="Lucas S.M."/>
            <person name="Richardson P.M."/>
            <person name="Hristova K.R."/>
        </authorList>
    </citation>
    <scope>NUCLEOTIDE SEQUENCE [LARGE SCALE GENOMIC DNA]</scope>
    <source>
        <strain evidence="4">ATCC BAA-1232 / LMG 22953 / PM1</strain>
    </source>
</reference>
<dbReference type="Pfam" id="PF05235">
    <property type="entry name" value="CHAD"/>
    <property type="match status" value="1"/>
</dbReference>
<dbReference type="InterPro" id="IPR007899">
    <property type="entry name" value="CHAD_dom"/>
</dbReference>
<keyword evidence="4" id="KW-1185">Reference proteome</keyword>